<keyword evidence="3" id="KW-0479">Metal-binding</keyword>
<gene>
    <name evidence="8" type="ORF">HY544_05430</name>
</gene>
<comment type="cofactor">
    <cofactor evidence="1">
        <name>Mg(2+)</name>
        <dbReference type="ChEBI" id="CHEBI:18420"/>
    </cofactor>
</comment>
<protein>
    <submittedName>
        <fullName evidence="8">PIN domain-containing protein</fullName>
    </submittedName>
</protein>
<reference evidence="8" key="1">
    <citation type="submission" date="2020-07" db="EMBL/GenBank/DDBJ databases">
        <title>Huge and variable diversity of episymbiotic CPR bacteria and DPANN archaea in groundwater ecosystems.</title>
        <authorList>
            <person name="He C.Y."/>
            <person name="Keren R."/>
            <person name="Whittaker M."/>
            <person name="Farag I.F."/>
            <person name="Doudna J."/>
            <person name="Cate J.H.D."/>
            <person name="Banfield J.F."/>
        </authorList>
    </citation>
    <scope>NUCLEOTIDE SEQUENCE</scope>
    <source>
        <strain evidence="8">NC_groundwater_1296_Ag_S-0.2um_52_80</strain>
    </source>
</reference>
<dbReference type="PANTHER" id="PTHR33653">
    <property type="entry name" value="RIBONUCLEASE VAPC2"/>
    <property type="match status" value="1"/>
</dbReference>
<name>A0A8T3YKZ7_9ARCH</name>
<evidence type="ECO:0000259" key="7">
    <source>
        <dbReference type="Pfam" id="PF01850"/>
    </source>
</evidence>
<dbReference type="Gene3D" id="3.40.50.1010">
    <property type="entry name" value="5'-nuclease"/>
    <property type="match status" value="1"/>
</dbReference>
<dbReference type="GO" id="GO:0046872">
    <property type="term" value="F:metal ion binding"/>
    <property type="evidence" value="ECO:0007669"/>
    <property type="project" value="UniProtKB-KW"/>
</dbReference>
<accession>A0A8T3YKZ7</accession>
<keyword evidence="2" id="KW-0540">Nuclease</keyword>
<dbReference type="EMBL" id="JACQPB010000050">
    <property type="protein sequence ID" value="MBI4210913.1"/>
    <property type="molecule type" value="Genomic_DNA"/>
</dbReference>
<keyword evidence="5" id="KW-0460">Magnesium</keyword>
<evidence type="ECO:0000313" key="8">
    <source>
        <dbReference type="EMBL" id="MBI4210913.1"/>
    </source>
</evidence>
<evidence type="ECO:0000256" key="4">
    <source>
        <dbReference type="ARBA" id="ARBA00022801"/>
    </source>
</evidence>
<dbReference type="SUPFAM" id="SSF88723">
    <property type="entry name" value="PIN domain-like"/>
    <property type="match status" value="1"/>
</dbReference>
<feature type="domain" description="PIN" evidence="7">
    <location>
        <begin position="1"/>
        <end position="116"/>
    </location>
</feature>
<sequence length="122" mass="13910">MLLDTNAWIEYFKGTKKGLQVREILHSKQCYTCSISLAELSEWIEKENIDRSEKLNGVKSQSTIVFPDARTLESAGIIKCRKRKTFKDFGMIDAIILATAKTYGLQIVTGDSHFKDENVFML</sequence>
<dbReference type="Pfam" id="PF01850">
    <property type="entry name" value="PIN"/>
    <property type="match status" value="1"/>
</dbReference>
<dbReference type="InterPro" id="IPR002716">
    <property type="entry name" value="PIN_dom"/>
</dbReference>
<dbReference type="GO" id="GO:0004518">
    <property type="term" value="F:nuclease activity"/>
    <property type="evidence" value="ECO:0007669"/>
    <property type="project" value="UniProtKB-KW"/>
</dbReference>
<dbReference type="GO" id="GO:0016787">
    <property type="term" value="F:hydrolase activity"/>
    <property type="evidence" value="ECO:0007669"/>
    <property type="project" value="UniProtKB-KW"/>
</dbReference>
<keyword evidence="4" id="KW-0378">Hydrolase</keyword>
<evidence type="ECO:0000256" key="5">
    <source>
        <dbReference type="ARBA" id="ARBA00022842"/>
    </source>
</evidence>
<dbReference type="InterPro" id="IPR050556">
    <property type="entry name" value="Type_II_TA_system_RNase"/>
</dbReference>
<dbReference type="Proteomes" id="UP000732298">
    <property type="component" value="Unassembled WGS sequence"/>
</dbReference>
<evidence type="ECO:0000256" key="3">
    <source>
        <dbReference type="ARBA" id="ARBA00022723"/>
    </source>
</evidence>
<evidence type="ECO:0000313" key="9">
    <source>
        <dbReference type="Proteomes" id="UP000732298"/>
    </source>
</evidence>
<evidence type="ECO:0000256" key="2">
    <source>
        <dbReference type="ARBA" id="ARBA00022722"/>
    </source>
</evidence>
<dbReference type="InterPro" id="IPR029060">
    <property type="entry name" value="PIN-like_dom_sf"/>
</dbReference>
<comment type="caution">
    <text evidence="8">The sequence shown here is derived from an EMBL/GenBank/DDBJ whole genome shotgun (WGS) entry which is preliminary data.</text>
</comment>
<proteinExistence type="inferred from homology"/>
<dbReference type="AlphaFoldDB" id="A0A8T3YKZ7"/>
<comment type="similarity">
    <text evidence="6">Belongs to the PINc/VapC protein family.</text>
</comment>
<evidence type="ECO:0000256" key="6">
    <source>
        <dbReference type="ARBA" id="ARBA00038093"/>
    </source>
</evidence>
<evidence type="ECO:0000256" key="1">
    <source>
        <dbReference type="ARBA" id="ARBA00001946"/>
    </source>
</evidence>
<organism evidence="8 9">
    <name type="scientific">Candidatus Iainarchaeum sp</name>
    <dbReference type="NCBI Taxonomy" id="3101447"/>
    <lineage>
        <taxon>Archaea</taxon>
        <taxon>Candidatus Iainarchaeota</taxon>
        <taxon>Candidatus Iainarchaeia</taxon>
        <taxon>Candidatus Iainarchaeales</taxon>
        <taxon>Candidatus Iainarchaeaceae</taxon>
        <taxon>Candidatus Iainarchaeum</taxon>
    </lineage>
</organism>
<dbReference type="PANTHER" id="PTHR33653:SF1">
    <property type="entry name" value="RIBONUCLEASE VAPC2"/>
    <property type="match status" value="1"/>
</dbReference>